<dbReference type="PANTHER" id="PTHR36844">
    <property type="entry name" value="PROTEASE PRSW"/>
    <property type="match status" value="1"/>
</dbReference>
<feature type="transmembrane region" description="Helical" evidence="1">
    <location>
        <begin position="233"/>
        <end position="251"/>
    </location>
</feature>
<evidence type="ECO:0000313" key="3">
    <source>
        <dbReference type="Proteomes" id="UP000218785"/>
    </source>
</evidence>
<reference evidence="2 3" key="1">
    <citation type="submission" date="2017-06" db="EMBL/GenBank/DDBJ databases">
        <title>Genome sequencing of cyanobaciteial culture collection at National Institute for Environmental Studies (NIES).</title>
        <authorList>
            <person name="Hirose Y."/>
            <person name="Shimura Y."/>
            <person name="Fujisawa T."/>
            <person name="Nakamura Y."/>
            <person name="Kawachi M."/>
        </authorList>
    </citation>
    <scope>NUCLEOTIDE SEQUENCE [LARGE SCALE GENOMIC DNA]</scope>
    <source>
        <strain evidence="2 3">NIES-37</strain>
    </source>
</reference>
<keyword evidence="1" id="KW-1133">Transmembrane helix</keyword>
<dbReference type="Proteomes" id="UP000218785">
    <property type="component" value="Chromosome"/>
</dbReference>
<proteinExistence type="predicted"/>
<feature type="transmembrane region" description="Helical" evidence="1">
    <location>
        <begin position="403"/>
        <end position="421"/>
    </location>
</feature>
<organism evidence="2 3">
    <name type="scientific">Tolypothrix tenuis PCC 7101</name>
    <dbReference type="NCBI Taxonomy" id="231146"/>
    <lineage>
        <taxon>Bacteria</taxon>
        <taxon>Bacillati</taxon>
        <taxon>Cyanobacteriota</taxon>
        <taxon>Cyanophyceae</taxon>
        <taxon>Nostocales</taxon>
        <taxon>Tolypothrichaceae</taxon>
        <taxon>Tolypothrix</taxon>
    </lineage>
</organism>
<feature type="transmembrane region" description="Helical" evidence="1">
    <location>
        <begin position="348"/>
        <end position="369"/>
    </location>
</feature>
<feature type="transmembrane region" description="Helical" evidence="1">
    <location>
        <begin position="381"/>
        <end position="397"/>
    </location>
</feature>
<keyword evidence="1" id="KW-0472">Membrane</keyword>
<dbReference type="AlphaFoldDB" id="A0A1Z4N5W3"/>
<dbReference type="PANTHER" id="PTHR36844:SF1">
    <property type="entry name" value="PROTEASE PRSW"/>
    <property type="match status" value="1"/>
</dbReference>
<dbReference type="InterPro" id="IPR026898">
    <property type="entry name" value="PrsW"/>
</dbReference>
<dbReference type="KEGG" id="ttq:NIES37_51060"/>
<dbReference type="RefSeq" id="WP_321206769.1">
    <property type="nucleotide sequence ID" value="NZ_CAWNJS010000001.1"/>
</dbReference>
<evidence type="ECO:0000313" key="2">
    <source>
        <dbReference type="EMBL" id="BAZ01108.1"/>
    </source>
</evidence>
<feature type="transmembrane region" description="Helical" evidence="1">
    <location>
        <begin position="173"/>
        <end position="190"/>
    </location>
</feature>
<dbReference type="Pfam" id="PF13367">
    <property type="entry name" value="PrsW-protease"/>
    <property type="match status" value="1"/>
</dbReference>
<protein>
    <recommendedName>
        <fullName evidence="4">PrsW family intramembrane metalloprotease</fullName>
    </recommendedName>
</protein>
<evidence type="ECO:0000256" key="1">
    <source>
        <dbReference type="SAM" id="Phobius"/>
    </source>
</evidence>
<feature type="transmembrane region" description="Helical" evidence="1">
    <location>
        <begin position="306"/>
        <end position="328"/>
    </location>
</feature>
<sequence length="447" mass="49416">MEQSDPREMARLGNLEAIATLINRALQTQGVTAKINLADSCLQILLQSHRIPNQPVSVTLIQRELQALNADFAKTVRIYGRAAGSEIPAWTQEFALQPTATTNKTDSTVVRSPITNNQIPSKPSINSPRFSTDFLHQHIDTVEFLQTLRTFRFAAVVPYREALSPALYGHTSVKLLLFFGLFPLAVSFIFNRTGLHVGLEKTAWVLGVYYASIWGVVLQNLIKPRHFSWQEILKCIAFTVFVGIPLLLFIQKFPLFSFLYAATDWGLIPRLIGFILGVGILEEVCKALPIYILFLRSGKLNDPLTLAFYGTMSGLGFAISEGVVYSAVYAFGLVQGEIDISAYVLTNTIRFVCLPLFHAIWAGITGYFLGLAAINPSRQGAIIAIGIAIAAVLHGLYDTFAGGFLGLAVMAFSILLFVAYLQHSQQMIEDLRQEELKKSNQEPHSNS</sequence>
<evidence type="ECO:0008006" key="4">
    <source>
        <dbReference type="Google" id="ProtNLM"/>
    </source>
</evidence>
<feature type="transmembrane region" description="Helical" evidence="1">
    <location>
        <begin position="271"/>
        <end position="294"/>
    </location>
</feature>
<dbReference type="EMBL" id="AP018248">
    <property type="protein sequence ID" value="BAZ01108.1"/>
    <property type="molecule type" value="Genomic_DNA"/>
</dbReference>
<keyword evidence="1" id="KW-0812">Transmembrane</keyword>
<dbReference type="GO" id="GO:0008233">
    <property type="term" value="F:peptidase activity"/>
    <property type="evidence" value="ECO:0007669"/>
    <property type="project" value="InterPro"/>
</dbReference>
<accession>A0A1Z4N5W3</accession>
<keyword evidence="3" id="KW-1185">Reference proteome</keyword>
<feature type="transmembrane region" description="Helical" evidence="1">
    <location>
        <begin position="202"/>
        <end position="221"/>
    </location>
</feature>
<gene>
    <name evidence="2" type="ORF">NIES37_51060</name>
</gene>
<name>A0A1Z4N5W3_9CYAN</name>